<name>A0A1I8IXQ6_9PLAT</name>
<dbReference type="GO" id="GO:0015031">
    <property type="term" value="P:protein transport"/>
    <property type="evidence" value="ECO:0007669"/>
    <property type="project" value="UniProtKB-KW"/>
</dbReference>
<dbReference type="GO" id="GO:0006893">
    <property type="term" value="P:Golgi to plasma membrane transport"/>
    <property type="evidence" value="ECO:0007669"/>
    <property type="project" value="TreeGrafter"/>
</dbReference>
<comment type="function">
    <text evidence="1">Component of the exocyst complex involved in the docking of exocytic vesicles with fusion sites on the plasma membrane.</text>
</comment>
<evidence type="ECO:0000256" key="1">
    <source>
        <dbReference type="RuleBase" id="RU367079"/>
    </source>
</evidence>
<dbReference type="PANTHER" id="PTHR14146:SF0">
    <property type="entry name" value="EXOCYST COMPLEX COMPONENT 4"/>
    <property type="match status" value="1"/>
</dbReference>
<dbReference type="AlphaFoldDB" id="A0A1I8IXQ6"/>
<proteinExistence type="inferred from homology"/>
<dbReference type="GO" id="GO:0000145">
    <property type="term" value="C:exocyst"/>
    <property type="evidence" value="ECO:0007669"/>
    <property type="project" value="UniProtKB-UniRule"/>
</dbReference>
<organism evidence="2 3">
    <name type="scientific">Macrostomum lignano</name>
    <dbReference type="NCBI Taxonomy" id="282301"/>
    <lineage>
        <taxon>Eukaryota</taxon>
        <taxon>Metazoa</taxon>
        <taxon>Spiralia</taxon>
        <taxon>Lophotrochozoa</taxon>
        <taxon>Platyhelminthes</taxon>
        <taxon>Rhabditophora</taxon>
        <taxon>Macrostomorpha</taxon>
        <taxon>Macrostomida</taxon>
        <taxon>Macrostomidae</taxon>
        <taxon>Macrostomum</taxon>
    </lineage>
</organism>
<keyword evidence="1" id="KW-0813">Transport</keyword>
<comment type="similarity">
    <text evidence="1">Belongs to the SEC8 family.</text>
</comment>
<keyword evidence="1" id="KW-0653">Protein transport</keyword>
<protein>
    <recommendedName>
        <fullName evidence="1">Exocyst complex component Sec8</fullName>
    </recommendedName>
</protein>
<reference evidence="3" key="1">
    <citation type="submission" date="2016-11" db="UniProtKB">
        <authorList>
            <consortium name="WormBaseParasite"/>
        </authorList>
    </citation>
    <scope>IDENTIFICATION</scope>
</reference>
<sequence length="272" mass="30561">PAAVATEAGLRQLTGRLIDQVFYRQEQGARMPRDVRELSDIGKVAQLATLSESLSWLVTIAGPLFGDSPVERKVTEQLDHLKVLSGKCFNVIMIEVCLRASNRLKDLPTHSNFSVGVDDIELDDRVTAFLSDLRCLKDALYQRLTAGAYGRVFRLLPGVVCALLAALLPSFSRINPLGVKKIGRNLFEMQRVAVDLAGWGEAEFARVRELFDLLLLTPDQIVASVLEQGPRFSLEEYDSVLRVYARTYSSCDEEKMRRARERLRQVITQKHV</sequence>
<keyword evidence="2" id="KW-1185">Reference proteome</keyword>
<evidence type="ECO:0000313" key="2">
    <source>
        <dbReference type="Proteomes" id="UP000095280"/>
    </source>
</evidence>
<dbReference type="GO" id="GO:0090522">
    <property type="term" value="P:vesicle tethering involved in exocytosis"/>
    <property type="evidence" value="ECO:0007669"/>
    <property type="project" value="UniProtKB-UniRule"/>
</dbReference>
<accession>A0A1I8IXQ6</accession>
<evidence type="ECO:0000313" key="3">
    <source>
        <dbReference type="WBParaSite" id="maker-uti_cns_0018219-snap-gene-0.2-mRNA-1"/>
    </source>
</evidence>
<dbReference type="Proteomes" id="UP000095280">
    <property type="component" value="Unplaced"/>
</dbReference>
<dbReference type="InterPro" id="IPR039682">
    <property type="entry name" value="Sec8/EXOC4"/>
</dbReference>
<dbReference type="GO" id="GO:0006612">
    <property type="term" value="P:protein targeting to membrane"/>
    <property type="evidence" value="ECO:0007669"/>
    <property type="project" value="UniProtKB-UniRule"/>
</dbReference>
<dbReference type="WBParaSite" id="maker-uti_cns_0018219-snap-gene-0.2-mRNA-1">
    <property type="protein sequence ID" value="maker-uti_cns_0018219-snap-gene-0.2-mRNA-1"/>
    <property type="gene ID" value="maker-uti_cns_0018219-snap-gene-0.2"/>
</dbReference>
<keyword evidence="1" id="KW-0268">Exocytosis</keyword>
<dbReference type="PANTHER" id="PTHR14146">
    <property type="entry name" value="EXOCYST COMPLEX COMPONENT 4"/>
    <property type="match status" value="1"/>
</dbReference>